<sequence>MADPYVEHGLLSPAPSDVSVSHRPSDSLPTPRSHPLLPASQKETSLINFIDARILNITRRYAKSFAADQSDRGIQTGYTNFSQTIADIDAVLDVVWVSANPSIQIPYLLALAGHFRGYMHSFPFVTTSFALARKFDLAFSSLLSASANDSAVSQVINTTEKVRIRSLAQETRFEMVDVASKSGYSVRQDDLEDDEDETEADTTDASDNEERPGYPPSALSLGKVYEKTLEILGGDLSSFPPPESPREPPVPQSTDDVEIIDL</sequence>
<reference evidence="2 3" key="1">
    <citation type="submission" date="2023-08" db="EMBL/GenBank/DDBJ databases">
        <title>Black Yeasts Isolated from many extreme environments.</title>
        <authorList>
            <person name="Coleine C."/>
            <person name="Stajich J.E."/>
            <person name="Selbmann L."/>
        </authorList>
    </citation>
    <scope>NUCLEOTIDE SEQUENCE [LARGE SCALE GENOMIC DNA]</scope>
    <source>
        <strain evidence="2 3">CCFEE 5885</strain>
    </source>
</reference>
<comment type="caution">
    <text evidence="2">The sequence shown here is derived from an EMBL/GenBank/DDBJ whole genome shotgun (WGS) entry which is preliminary data.</text>
</comment>
<dbReference type="EMBL" id="JAVRRG010000132">
    <property type="protein sequence ID" value="KAK5081864.1"/>
    <property type="molecule type" value="Genomic_DNA"/>
</dbReference>
<dbReference type="PANTHER" id="PTHR37781">
    <property type="entry name" value="TFIIH COMPLEX SUBUNIT"/>
    <property type="match status" value="1"/>
</dbReference>
<proteinExistence type="predicted"/>
<gene>
    <name evidence="2" type="ORF">LTR24_008066</name>
</gene>
<name>A0ABR0K209_9EURO</name>
<dbReference type="InterPro" id="IPR031349">
    <property type="entry name" value="Tfb6"/>
</dbReference>
<feature type="region of interest" description="Disordered" evidence="1">
    <location>
        <begin position="1"/>
        <end position="38"/>
    </location>
</feature>
<dbReference type="Pfam" id="PF17110">
    <property type="entry name" value="TFB6"/>
    <property type="match status" value="1"/>
</dbReference>
<evidence type="ECO:0000313" key="3">
    <source>
        <dbReference type="Proteomes" id="UP001345013"/>
    </source>
</evidence>
<organism evidence="2 3">
    <name type="scientific">Lithohypha guttulata</name>
    <dbReference type="NCBI Taxonomy" id="1690604"/>
    <lineage>
        <taxon>Eukaryota</taxon>
        <taxon>Fungi</taxon>
        <taxon>Dikarya</taxon>
        <taxon>Ascomycota</taxon>
        <taxon>Pezizomycotina</taxon>
        <taxon>Eurotiomycetes</taxon>
        <taxon>Chaetothyriomycetidae</taxon>
        <taxon>Chaetothyriales</taxon>
        <taxon>Trichomeriaceae</taxon>
        <taxon>Lithohypha</taxon>
    </lineage>
</organism>
<feature type="region of interest" description="Disordered" evidence="1">
    <location>
        <begin position="184"/>
        <end position="262"/>
    </location>
</feature>
<dbReference type="PANTHER" id="PTHR37781:SF1">
    <property type="entry name" value="ADR380WP"/>
    <property type="match status" value="1"/>
</dbReference>
<evidence type="ECO:0000256" key="1">
    <source>
        <dbReference type="SAM" id="MobiDB-lite"/>
    </source>
</evidence>
<feature type="compositionally biased region" description="Pro residues" evidence="1">
    <location>
        <begin position="239"/>
        <end position="251"/>
    </location>
</feature>
<keyword evidence="3" id="KW-1185">Reference proteome</keyword>
<feature type="compositionally biased region" description="Acidic residues" evidence="1">
    <location>
        <begin position="190"/>
        <end position="207"/>
    </location>
</feature>
<accession>A0ABR0K209</accession>
<evidence type="ECO:0000313" key="2">
    <source>
        <dbReference type="EMBL" id="KAK5081864.1"/>
    </source>
</evidence>
<dbReference type="Proteomes" id="UP001345013">
    <property type="component" value="Unassembled WGS sequence"/>
</dbReference>
<protein>
    <submittedName>
        <fullName evidence="2">Uncharacterized protein</fullName>
    </submittedName>
</protein>